<sequence length="201" mass="22819">MDINIKMLKLVNTALSFLPKLDPQATALLLPLNGKTLSVNIVDIDLMITLKVEDSKIHANNIPAKNILSGNLAYILELIFNKNLQELLIAEKLDYQGSLKDLNAFNKFLDAVDIDLVYKISELTSPEFAGFVAKPFQKAKQYFKTSRQETIVDIKDFLTEEKKTLISQNEINIFYRQVQALKQATDRIEAKLNLLQGLYND</sequence>
<gene>
    <name evidence="2" type="ORF">CGC43_06755</name>
</gene>
<dbReference type="PANTHER" id="PTHR38693:SF1">
    <property type="entry name" value="UBIQUINONE BIOSYNTHESIS ACCESSORY FACTOR UBIJ"/>
    <property type="match status" value="1"/>
</dbReference>
<proteinExistence type="predicted"/>
<dbReference type="Proteomes" id="UP000253862">
    <property type="component" value="Chromosome"/>
</dbReference>
<evidence type="ECO:0000313" key="3">
    <source>
        <dbReference type="Proteomes" id="UP000253862"/>
    </source>
</evidence>
<organism evidence="2 3">
    <name type="scientific">Francisella opportunistica</name>
    <dbReference type="NCBI Taxonomy" id="2016517"/>
    <lineage>
        <taxon>Bacteria</taxon>
        <taxon>Pseudomonadati</taxon>
        <taxon>Pseudomonadota</taxon>
        <taxon>Gammaproteobacteria</taxon>
        <taxon>Thiotrichales</taxon>
        <taxon>Francisellaceae</taxon>
        <taxon>Francisella</taxon>
    </lineage>
</organism>
<dbReference type="InterPro" id="IPR003033">
    <property type="entry name" value="SCP2_sterol-bd_dom"/>
</dbReference>
<evidence type="ECO:0000313" key="2">
    <source>
        <dbReference type="EMBL" id="AXH30297.1"/>
    </source>
</evidence>
<dbReference type="PANTHER" id="PTHR38693">
    <property type="entry name" value="UBIQUINONE BIOSYNTHESIS PROTEIN UBIJ"/>
    <property type="match status" value="1"/>
</dbReference>
<dbReference type="OrthoDB" id="5622731at2"/>
<protein>
    <recommendedName>
        <fullName evidence="1">SCP2 domain-containing protein</fullName>
    </recommendedName>
</protein>
<dbReference type="InterPro" id="IPR038989">
    <property type="entry name" value="UbiJ"/>
</dbReference>
<name>A0A345JSK1_9GAMM</name>
<feature type="domain" description="SCP2" evidence="1">
    <location>
        <begin position="19"/>
        <end position="109"/>
    </location>
</feature>
<evidence type="ECO:0000259" key="1">
    <source>
        <dbReference type="Pfam" id="PF02036"/>
    </source>
</evidence>
<dbReference type="EMBL" id="CP022375">
    <property type="protein sequence ID" value="AXH30297.1"/>
    <property type="molecule type" value="Genomic_DNA"/>
</dbReference>
<keyword evidence="3" id="KW-1185">Reference proteome</keyword>
<reference evidence="2 3" key="1">
    <citation type="submission" date="2017-07" db="EMBL/GenBank/DDBJ databases">
        <title>Complete genome sequences and comparative analysis of the novel pathogen Francisella opportunistica.</title>
        <authorList>
            <person name="Dietrich E.A."/>
            <person name="Kingry L.C."/>
            <person name="Petersen J.M."/>
        </authorList>
    </citation>
    <scope>NUCLEOTIDE SEQUENCE [LARGE SCALE GENOMIC DNA]</scope>
    <source>
        <strain evidence="2 3">14-2155</strain>
    </source>
</reference>
<dbReference type="KEGG" id="foo:CGC45_06750"/>
<dbReference type="AlphaFoldDB" id="A0A345JSK1"/>
<dbReference type="Pfam" id="PF02036">
    <property type="entry name" value="SCP2"/>
    <property type="match status" value="1"/>
</dbReference>
<accession>A0A345JSK1</accession>
<dbReference type="GO" id="GO:0006744">
    <property type="term" value="P:ubiquinone biosynthetic process"/>
    <property type="evidence" value="ECO:0007669"/>
    <property type="project" value="InterPro"/>
</dbReference>